<evidence type="ECO:0008006" key="2">
    <source>
        <dbReference type="Google" id="ProtNLM"/>
    </source>
</evidence>
<dbReference type="AlphaFoldDB" id="A0A382GQQ9"/>
<dbReference type="InterPro" id="IPR036736">
    <property type="entry name" value="ACP-like_sf"/>
</dbReference>
<dbReference type="EMBL" id="UINC01056750">
    <property type="protein sequence ID" value="SVB77154.1"/>
    <property type="molecule type" value="Genomic_DNA"/>
</dbReference>
<evidence type="ECO:0000313" key="1">
    <source>
        <dbReference type="EMBL" id="SVB77154.1"/>
    </source>
</evidence>
<accession>A0A382GQQ9</accession>
<dbReference type="Gene3D" id="1.10.1200.10">
    <property type="entry name" value="ACP-like"/>
    <property type="match status" value="1"/>
</dbReference>
<organism evidence="1">
    <name type="scientific">marine metagenome</name>
    <dbReference type="NCBI Taxonomy" id="408172"/>
    <lineage>
        <taxon>unclassified sequences</taxon>
        <taxon>metagenomes</taxon>
        <taxon>ecological metagenomes</taxon>
    </lineage>
</organism>
<sequence length="74" mass="8782">MKIEDIFCEVMERESLPDNFEDLKLGAIPEWDSLANMNFLMFIENTFSVRFSFDEMSELISIKLIRDRLSELMP</sequence>
<name>A0A382GQQ9_9ZZZZ</name>
<gene>
    <name evidence="1" type="ORF">METZ01_LOCUS230008</name>
</gene>
<proteinExistence type="predicted"/>
<dbReference type="SUPFAM" id="SSF47336">
    <property type="entry name" value="ACP-like"/>
    <property type="match status" value="1"/>
</dbReference>
<protein>
    <recommendedName>
        <fullName evidence="2">Carrier domain-containing protein</fullName>
    </recommendedName>
</protein>
<reference evidence="1" key="1">
    <citation type="submission" date="2018-05" db="EMBL/GenBank/DDBJ databases">
        <authorList>
            <person name="Lanie J.A."/>
            <person name="Ng W.-L."/>
            <person name="Kazmierczak K.M."/>
            <person name="Andrzejewski T.M."/>
            <person name="Davidsen T.M."/>
            <person name="Wayne K.J."/>
            <person name="Tettelin H."/>
            <person name="Glass J.I."/>
            <person name="Rusch D."/>
            <person name="Podicherti R."/>
            <person name="Tsui H.-C.T."/>
            <person name="Winkler M.E."/>
        </authorList>
    </citation>
    <scope>NUCLEOTIDE SEQUENCE</scope>
</reference>